<gene>
    <name evidence="9" type="ORF">OKIOD_LOCUS13490</name>
</gene>
<evidence type="ECO:0000256" key="1">
    <source>
        <dbReference type="ARBA" id="ARBA00004141"/>
    </source>
</evidence>
<dbReference type="PROSITE" id="PS00211">
    <property type="entry name" value="ABC_TRANSPORTER_1"/>
    <property type="match status" value="1"/>
</dbReference>
<dbReference type="SMART" id="SM00382">
    <property type="entry name" value="AAA"/>
    <property type="match status" value="2"/>
</dbReference>
<keyword evidence="10" id="KW-1185">Reference proteome</keyword>
<organism evidence="9 10">
    <name type="scientific">Oikopleura dioica</name>
    <name type="common">Tunicate</name>
    <dbReference type="NCBI Taxonomy" id="34765"/>
    <lineage>
        <taxon>Eukaryota</taxon>
        <taxon>Metazoa</taxon>
        <taxon>Chordata</taxon>
        <taxon>Tunicata</taxon>
        <taxon>Appendicularia</taxon>
        <taxon>Copelata</taxon>
        <taxon>Oikopleuridae</taxon>
        <taxon>Oikopleura</taxon>
    </lineage>
</organism>
<keyword evidence="6 7" id="KW-0472">Membrane</keyword>
<feature type="transmembrane region" description="Helical" evidence="7">
    <location>
        <begin position="886"/>
        <end position="909"/>
    </location>
</feature>
<evidence type="ECO:0000259" key="8">
    <source>
        <dbReference type="PROSITE" id="PS50893"/>
    </source>
</evidence>
<feature type="transmembrane region" description="Helical" evidence="7">
    <location>
        <begin position="270"/>
        <end position="290"/>
    </location>
</feature>
<dbReference type="InterPro" id="IPR026082">
    <property type="entry name" value="ABCA"/>
</dbReference>
<dbReference type="PROSITE" id="PS50893">
    <property type="entry name" value="ABC_TRANSPORTER_2"/>
    <property type="match status" value="2"/>
</dbReference>
<feature type="transmembrane region" description="Helical" evidence="7">
    <location>
        <begin position="1056"/>
        <end position="1076"/>
    </location>
</feature>
<evidence type="ECO:0000256" key="3">
    <source>
        <dbReference type="ARBA" id="ARBA00022741"/>
    </source>
</evidence>
<keyword evidence="5 7" id="KW-1133">Transmembrane helix</keyword>
<dbReference type="InterPro" id="IPR027417">
    <property type="entry name" value="P-loop_NTPase"/>
</dbReference>
<feature type="transmembrane region" description="Helical" evidence="7">
    <location>
        <begin position="350"/>
        <end position="368"/>
    </location>
</feature>
<evidence type="ECO:0000313" key="10">
    <source>
        <dbReference type="Proteomes" id="UP001158576"/>
    </source>
</evidence>
<dbReference type="EMBL" id="OU015567">
    <property type="protein sequence ID" value="CAG5110312.1"/>
    <property type="molecule type" value="Genomic_DNA"/>
</dbReference>
<dbReference type="Pfam" id="PF12698">
    <property type="entry name" value="ABC2_membrane_3"/>
    <property type="match status" value="2"/>
</dbReference>
<evidence type="ECO:0000256" key="2">
    <source>
        <dbReference type="ARBA" id="ARBA00022692"/>
    </source>
</evidence>
<dbReference type="PANTHER" id="PTHR19229:SF250">
    <property type="entry name" value="ABC TRANSPORTER DOMAIN-CONTAINING PROTEIN-RELATED"/>
    <property type="match status" value="1"/>
</dbReference>
<evidence type="ECO:0000256" key="6">
    <source>
        <dbReference type="ARBA" id="ARBA00023136"/>
    </source>
</evidence>
<feature type="transmembrane region" description="Helical" evidence="7">
    <location>
        <begin position="929"/>
        <end position="951"/>
    </location>
</feature>
<feature type="transmembrane region" description="Helical" evidence="7">
    <location>
        <begin position="201"/>
        <end position="226"/>
    </location>
</feature>
<evidence type="ECO:0000256" key="7">
    <source>
        <dbReference type="SAM" id="Phobius"/>
    </source>
</evidence>
<reference evidence="9 10" key="1">
    <citation type="submission" date="2021-04" db="EMBL/GenBank/DDBJ databases">
        <authorList>
            <person name="Bliznina A."/>
        </authorList>
    </citation>
    <scope>NUCLEOTIDE SEQUENCE [LARGE SCALE GENOMIC DNA]</scope>
</reference>
<accession>A0ABN7SZU1</accession>
<feature type="domain" description="ABC transporter" evidence="8">
    <location>
        <begin position="398"/>
        <end position="616"/>
    </location>
</feature>
<dbReference type="Gene3D" id="3.40.50.300">
    <property type="entry name" value="P-loop containing nucleotide triphosphate hydrolases"/>
    <property type="match status" value="2"/>
</dbReference>
<sequence>MEYDWFGNPVQNGTTFTPVDFPDEQSMRAHVSEVDTDLAKIFVGVSFDSLGTDGLEFTVHTIPTADARGMPVKGLWNGWLTQRSSPSVLGKSFGNSLFSESADGANQIYYTEGFLAVQSSINQNYLKLTTDIPPENVEFLQQESRTVSSDRFHGVMQQQLPLMFLLSLAHFMQQTVHCFSSHRESNRLKYLKMLGISTHTIMAAYFSATIVMYALATGLLATMLTADISKNGAVLEHVGFSAVFGLLLCYGCSVLSLCQFISKLFKNSASAASAASAIIFFLSIPHGYIFTSWKDMHILVKSLLALNPPVLLALGCDIICHFEKLNLPLSIFRNLTREVSRDDPIALTDIYNLLLLNMLFYMAITWLVDTTKDERNRVLSMTIENRREKQKCSSEWGFKVEKVTKIFDEKDDQCALKDISFSTPSRGVTALIGTNGAGKSTTMKLLAGFLSPTRGEVHDAGLEVGYCPQYNVTWPGLTVKEHFIYFNQLSNAKGKVEPEGIAEDVQLKEKLNSKPDELSGGMLRKLTFGIAMSSKPKRILLDEPTSGLDPVSRLELWEIVKNLGQNTAVLLTTHYMDEVDELAKEVIILKQGQVINKGRYQDVSCSFGRITSFSFDKTEKTNLGSLESSLSSFGTFKSEGNSIIFTLEDPKNTKKIIQKLKNLKKDDKISNVRPISPSLSDLFATNNDFETTNHQELYSKIKKITSEPLTSPFSKFLRSVQKCLILAIREIKILALQLVIPCAMVIATVNQLGTTTDRLDQPKIFFSDVLKELSMNPAQIMQNKTKLLFPGEHYHGAPAALFWQQKKVFEEMMNNTFSVAHAPFHVHPTNNPVAKGPGLYFAGVTLVYNCIIGLMMTVAPFGMNAVSERVSGFKFMQELVGLPRKIFWAGHYFITIAKFGILLFLTMLLTSFFTDSHEDLDMLSENFGALMMLLFGFILAHTPISFIIGRFSSDSAKYVGDHCNFNVLVTMFTFLTVLTIRLFDDKNLSNNLNHLFMLIPSHNFAMGLFDLYVNENLRRFCVGDFPEYGPRQVCEAGLVDIAEDIWSFEYLAVGKYVAMQFLLIPIYFGILAFLEWPKKVEMKEEREDSNSLKIEKLRKGDILKYASMEIRKGNTMCLLGPNGAGKTTLVKILCGLKDFDSGSISVSGRSFTPKNIAVCPQFDSLMDKLTANETLAILCYSRGIYELEVIDYALDLLGIGKFKDYQTKNLSGGTKRKLSVACTLINDPDVFILDEPTCGLDPSSRVQMKKIYEVLQNDNKIVLVATHTIEECMALRAGVTFLSKGEVKFQSSDVSSSLAQFDQKISILAKSLPDEIKDFCQFRREIKLTKKDSRFILESPSNLSLELWEILDDLQSKQKIEHYEFSSPDLQKLFLNVL</sequence>
<keyword evidence="4" id="KW-0067">ATP-binding</keyword>
<dbReference type="InterPro" id="IPR013525">
    <property type="entry name" value="ABC2_TM"/>
</dbReference>
<dbReference type="InterPro" id="IPR017871">
    <property type="entry name" value="ABC_transporter-like_CS"/>
</dbReference>
<evidence type="ECO:0000313" key="9">
    <source>
        <dbReference type="EMBL" id="CAG5110312.1"/>
    </source>
</evidence>
<dbReference type="Pfam" id="PF00005">
    <property type="entry name" value="ABC_tran"/>
    <property type="match status" value="2"/>
</dbReference>
<evidence type="ECO:0000256" key="4">
    <source>
        <dbReference type="ARBA" id="ARBA00022840"/>
    </source>
</evidence>
<dbReference type="PANTHER" id="PTHR19229">
    <property type="entry name" value="ATP-BINDING CASSETTE TRANSPORTER SUBFAMILY A ABCA"/>
    <property type="match status" value="1"/>
</dbReference>
<feature type="domain" description="ABC transporter" evidence="8">
    <location>
        <begin position="1086"/>
        <end position="1309"/>
    </location>
</feature>
<keyword evidence="3" id="KW-0547">Nucleotide-binding</keyword>
<keyword evidence="2 7" id="KW-0812">Transmembrane</keyword>
<dbReference type="Proteomes" id="UP001158576">
    <property type="component" value="Chromosome 2"/>
</dbReference>
<evidence type="ECO:0000256" key="5">
    <source>
        <dbReference type="ARBA" id="ARBA00022989"/>
    </source>
</evidence>
<dbReference type="InterPro" id="IPR003439">
    <property type="entry name" value="ABC_transporter-like_ATP-bd"/>
</dbReference>
<dbReference type="SUPFAM" id="SSF52540">
    <property type="entry name" value="P-loop containing nucleoside triphosphate hydrolases"/>
    <property type="match status" value="2"/>
</dbReference>
<feature type="transmembrane region" description="Helical" evidence="7">
    <location>
        <begin position="963"/>
        <end position="983"/>
    </location>
</feature>
<dbReference type="InterPro" id="IPR003593">
    <property type="entry name" value="AAA+_ATPase"/>
</dbReference>
<feature type="transmembrane region" description="Helical" evidence="7">
    <location>
        <begin position="238"/>
        <end position="258"/>
    </location>
</feature>
<name>A0ABN7SZU1_OIKDI</name>
<proteinExistence type="predicted"/>
<comment type="subcellular location">
    <subcellularLocation>
        <location evidence="1">Membrane</location>
        <topology evidence="1">Multi-pass membrane protein</topology>
    </subcellularLocation>
</comment>
<protein>
    <submittedName>
        <fullName evidence="9">Oidioi.mRNA.OKI2018_I69.chr2.g4725.t1.cds</fullName>
    </submittedName>
</protein>
<feature type="transmembrane region" description="Helical" evidence="7">
    <location>
        <begin position="839"/>
        <end position="866"/>
    </location>
</feature>